<evidence type="ECO:0000259" key="1">
    <source>
        <dbReference type="SMART" id="SM00484"/>
    </source>
</evidence>
<dbReference type="OrthoDB" id="2959108at2759"/>
<dbReference type="GO" id="GO:0006281">
    <property type="term" value="P:DNA repair"/>
    <property type="evidence" value="ECO:0007669"/>
    <property type="project" value="UniProtKB-ARBA"/>
</dbReference>
<reference evidence="3" key="1">
    <citation type="journal article" date="2014" name="Proc. Natl. Acad. Sci. U.S.A.">
        <title>Extensive sampling of basidiomycete genomes demonstrates inadequacy of the white-rot/brown-rot paradigm for wood decay fungi.</title>
        <authorList>
            <person name="Riley R."/>
            <person name="Salamov A.A."/>
            <person name="Brown D.W."/>
            <person name="Nagy L.G."/>
            <person name="Floudas D."/>
            <person name="Held B.W."/>
            <person name="Levasseur A."/>
            <person name="Lombard V."/>
            <person name="Morin E."/>
            <person name="Otillar R."/>
            <person name="Lindquist E.A."/>
            <person name="Sun H."/>
            <person name="LaButti K.M."/>
            <person name="Schmutz J."/>
            <person name="Jabbour D."/>
            <person name="Luo H."/>
            <person name="Baker S.E."/>
            <person name="Pisabarro A.G."/>
            <person name="Walton J.D."/>
            <person name="Blanchette R.A."/>
            <person name="Henrissat B."/>
            <person name="Martin F."/>
            <person name="Cullen D."/>
            <person name="Hibbett D.S."/>
            <person name="Grigoriev I.V."/>
        </authorList>
    </citation>
    <scope>NUCLEOTIDE SEQUENCE [LARGE SCALE GENOMIC DNA]</scope>
    <source>
        <strain evidence="3">MUCL 33604</strain>
    </source>
</reference>
<dbReference type="InterPro" id="IPR036279">
    <property type="entry name" value="5-3_exonuclease_C_sf"/>
</dbReference>
<name>A0A067P7Q7_9AGAM</name>
<protein>
    <recommendedName>
        <fullName evidence="1">XPG-I domain-containing protein</fullName>
    </recommendedName>
</protein>
<dbReference type="CDD" id="cd09906">
    <property type="entry name" value="H3TH_YEN1"/>
    <property type="match status" value="1"/>
</dbReference>
<dbReference type="Pfam" id="PF00867">
    <property type="entry name" value="XPG_I"/>
    <property type="match status" value="1"/>
</dbReference>
<dbReference type="Gene3D" id="3.40.50.1010">
    <property type="entry name" value="5'-nuclease"/>
    <property type="match status" value="1"/>
</dbReference>
<dbReference type="PANTHER" id="PTHR11081:SF75">
    <property type="entry name" value="ENDONUCLEASE, PUTATIVE (AFU_ORTHOLOGUE AFUA_3G13260)-RELATED"/>
    <property type="match status" value="1"/>
</dbReference>
<dbReference type="InterPro" id="IPR006086">
    <property type="entry name" value="XPG-I_dom"/>
</dbReference>
<organism evidence="2 3">
    <name type="scientific">Jaapia argillacea MUCL 33604</name>
    <dbReference type="NCBI Taxonomy" id="933084"/>
    <lineage>
        <taxon>Eukaryota</taxon>
        <taxon>Fungi</taxon>
        <taxon>Dikarya</taxon>
        <taxon>Basidiomycota</taxon>
        <taxon>Agaricomycotina</taxon>
        <taxon>Agaricomycetes</taxon>
        <taxon>Agaricomycetidae</taxon>
        <taxon>Jaapiales</taxon>
        <taxon>Jaapiaceae</taxon>
        <taxon>Jaapia</taxon>
    </lineage>
</organism>
<dbReference type="SUPFAM" id="SSF47807">
    <property type="entry name" value="5' to 3' exonuclease, C-terminal subdomain"/>
    <property type="match status" value="1"/>
</dbReference>
<dbReference type="InterPro" id="IPR029060">
    <property type="entry name" value="PIN-like_dom_sf"/>
</dbReference>
<evidence type="ECO:0000313" key="2">
    <source>
        <dbReference type="EMBL" id="KDQ49855.1"/>
    </source>
</evidence>
<gene>
    <name evidence="2" type="ORF">JAAARDRAFT_113539</name>
</gene>
<dbReference type="AlphaFoldDB" id="A0A067P7Q7"/>
<proteinExistence type="predicted"/>
<feature type="non-terminal residue" evidence="2">
    <location>
        <position position="310"/>
    </location>
</feature>
<dbReference type="InParanoid" id="A0A067P7Q7"/>
<dbReference type="PANTHER" id="PTHR11081">
    <property type="entry name" value="FLAP ENDONUCLEASE FAMILY MEMBER"/>
    <property type="match status" value="1"/>
</dbReference>
<feature type="non-terminal residue" evidence="2">
    <location>
        <position position="1"/>
    </location>
</feature>
<dbReference type="SMART" id="SM00484">
    <property type="entry name" value="XPGI"/>
    <property type="match status" value="1"/>
</dbReference>
<dbReference type="InterPro" id="IPR006084">
    <property type="entry name" value="XPG/Rad2"/>
</dbReference>
<keyword evidence="3" id="KW-1185">Reference proteome</keyword>
<accession>A0A067P7Q7</accession>
<sequence length="310" mass="34579">LWLHSTKQKFVSVNPGRERCPELSIIFRRFSVLASLPVKVIVAYSGGNRALVKRGKRVNGKMHHLTPDTYIMSIAFGFIPVKAPADAEAYLAWLNRIHVINAVMTDDFDAVVYGAPVVIRNPNWKDKQDAVQVVTAERLLTEKELTKGGLMLIAVLVGGDYHLAGLPECGVKIAVGLAQCGFGDSLLKVIHDTASKDLDSAVACWRQALQEELRTNAHRRLPHRCPALAESIPDSFPNLSIVRAYTHPLSPHSEQVEHNRDWSVLHLASMDVPSLASLCERFFRWGTAESLPKKFAEYIWPGFCLRHLCQ</sequence>
<dbReference type="Proteomes" id="UP000027265">
    <property type="component" value="Unassembled WGS sequence"/>
</dbReference>
<dbReference type="STRING" id="933084.A0A067P7Q7"/>
<feature type="domain" description="XPG-I" evidence="1">
    <location>
        <begin position="74"/>
        <end position="152"/>
    </location>
</feature>
<dbReference type="PRINTS" id="PR00853">
    <property type="entry name" value="XPGRADSUPER"/>
</dbReference>
<dbReference type="SUPFAM" id="SSF88723">
    <property type="entry name" value="PIN domain-like"/>
    <property type="match status" value="1"/>
</dbReference>
<dbReference type="GO" id="GO:0017108">
    <property type="term" value="F:5'-flap endonuclease activity"/>
    <property type="evidence" value="ECO:0007669"/>
    <property type="project" value="TreeGrafter"/>
</dbReference>
<dbReference type="InterPro" id="IPR037316">
    <property type="entry name" value="Yen1_H3TH"/>
</dbReference>
<dbReference type="EMBL" id="KL197771">
    <property type="protein sequence ID" value="KDQ49855.1"/>
    <property type="molecule type" value="Genomic_DNA"/>
</dbReference>
<dbReference type="HOGENOM" id="CLU_007575_4_0_1"/>
<dbReference type="GO" id="GO:0008821">
    <property type="term" value="F:crossover junction DNA endonuclease activity"/>
    <property type="evidence" value="ECO:0007669"/>
    <property type="project" value="InterPro"/>
</dbReference>
<evidence type="ECO:0000313" key="3">
    <source>
        <dbReference type="Proteomes" id="UP000027265"/>
    </source>
</evidence>